<dbReference type="InterPro" id="IPR013083">
    <property type="entry name" value="Znf_RING/FYVE/PHD"/>
</dbReference>
<dbReference type="Pfam" id="PF13639">
    <property type="entry name" value="zf-RING_2"/>
    <property type="match status" value="1"/>
</dbReference>
<accession>A0A8S2A4B4</accession>
<evidence type="ECO:0000256" key="2">
    <source>
        <dbReference type="ARBA" id="ARBA00022771"/>
    </source>
</evidence>
<dbReference type="GO" id="GO:0016567">
    <property type="term" value="P:protein ubiquitination"/>
    <property type="evidence" value="ECO:0007669"/>
    <property type="project" value="TreeGrafter"/>
</dbReference>
<dbReference type="Gene3D" id="3.30.40.10">
    <property type="entry name" value="Zinc/RING finger domain, C3HC4 (zinc finger)"/>
    <property type="match status" value="1"/>
</dbReference>
<evidence type="ECO:0000256" key="3">
    <source>
        <dbReference type="ARBA" id="ARBA00022833"/>
    </source>
</evidence>
<dbReference type="PROSITE" id="PS50089">
    <property type="entry name" value="ZF_RING_2"/>
    <property type="match status" value="1"/>
</dbReference>
<dbReference type="GO" id="GO:0008270">
    <property type="term" value="F:zinc ion binding"/>
    <property type="evidence" value="ECO:0007669"/>
    <property type="project" value="UniProtKB-KW"/>
</dbReference>
<feature type="domain" description="RING-type" evidence="5">
    <location>
        <begin position="141"/>
        <end position="185"/>
    </location>
</feature>
<evidence type="ECO:0000256" key="4">
    <source>
        <dbReference type="PROSITE-ProRule" id="PRU00175"/>
    </source>
</evidence>
<protein>
    <recommendedName>
        <fullName evidence="5">RING-type domain-containing protein</fullName>
    </recommendedName>
</protein>
<keyword evidence="2 4" id="KW-0863">Zinc-finger</keyword>
<proteinExistence type="predicted"/>
<dbReference type="SMART" id="SM00184">
    <property type="entry name" value="RING"/>
    <property type="match status" value="1"/>
</dbReference>
<keyword evidence="7" id="KW-1185">Reference proteome</keyword>
<evidence type="ECO:0000313" key="6">
    <source>
        <dbReference type="EMBL" id="CAE6006466.1"/>
    </source>
</evidence>
<name>A0A8S2A4B4_ARAAE</name>
<sequence>METESTKLDVHIDVAATSQDPSLGFLSTVIITLDREYLKDDSIKSLGSYPDSSSIDSPIILKIPPSVPEYGYSDLYSELRDYVLTKHILDEIVKAQLRIQSVDHLSPQQPLFMEVSVKLTHKVYNVVPCSSAPLATDLETCLICFEDLSMRSYECYQLPDCSHCFHEECVDEWVIRQNYYCPVCRRPFYEQSE</sequence>
<evidence type="ECO:0000259" key="5">
    <source>
        <dbReference type="PROSITE" id="PS50089"/>
    </source>
</evidence>
<dbReference type="AlphaFoldDB" id="A0A8S2A4B4"/>
<dbReference type="GO" id="GO:0061630">
    <property type="term" value="F:ubiquitin protein ligase activity"/>
    <property type="evidence" value="ECO:0007669"/>
    <property type="project" value="TreeGrafter"/>
</dbReference>
<dbReference type="Proteomes" id="UP000682877">
    <property type="component" value="Chromosome 4"/>
</dbReference>
<reference evidence="6" key="1">
    <citation type="submission" date="2021-01" db="EMBL/GenBank/DDBJ databases">
        <authorList>
            <person name="Bezrukov I."/>
        </authorList>
    </citation>
    <scope>NUCLEOTIDE SEQUENCE</scope>
</reference>
<dbReference type="SUPFAM" id="SSF57850">
    <property type="entry name" value="RING/U-box"/>
    <property type="match status" value="1"/>
</dbReference>
<dbReference type="EMBL" id="LR999454">
    <property type="protein sequence ID" value="CAE6006466.1"/>
    <property type="molecule type" value="Genomic_DNA"/>
</dbReference>
<evidence type="ECO:0000313" key="7">
    <source>
        <dbReference type="Proteomes" id="UP000682877"/>
    </source>
</evidence>
<dbReference type="InterPro" id="IPR001841">
    <property type="entry name" value="Znf_RING"/>
</dbReference>
<dbReference type="PANTHER" id="PTHR45969:SF69">
    <property type="entry name" value="FINGER DOMAIN PROTEIN, PUTATIVE (AFU_ORTHOLOGUE AFUA_3G12190)-RELATED"/>
    <property type="match status" value="1"/>
</dbReference>
<organism evidence="6 7">
    <name type="scientific">Arabidopsis arenosa</name>
    <name type="common">Sand rock-cress</name>
    <name type="synonym">Cardaminopsis arenosa</name>
    <dbReference type="NCBI Taxonomy" id="38785"/>
    <lineage>
        <taxon>Eukaryota</taxon>
        <taxon>Viridiplantae</taxon>
        <taxon>Streptophyta</taxon>
        <taxon>Embryophyta</taxon>
        <taxon>Tracheophyta</taxon>
        <taxon>Spermatophyta</taxon>
        <taxon>Magnoliopsida</taxon>
        <taxon>eudicotyledons</taxon>
        <taxon>Gunneridae</taxon>
        <taxon>Pentapetalae</taxon>
        <taxon>rosids</taxon>
        <taxon>malvids</taxon>
        <taxon>Brassicales</taxon>
        <taxon>Brassicaceae</taxon>
        <taxon>Camelineae</taxon>
        <taxon>Arabidopsis</taxon>
    </lineage>
</organism>
<keyword evidence="3" id="KW-0862">Zinc</keyword>
<dbReference type="PANTHER" id="PTHR45969">
    <property type="entry name" value="RING ZINC FINGER PROTEIN-RELATED"/>
    <property type="match status" value="1"/>
</dbReference>
<evidence type="ECO:0000256" key="1">
    <source>
        <dbReference type="ARBA" id="ARBA00022723"/>
    </source>
</evidence>
<gene>
    <name evidence="6" type="ORF">AARE701A_LOCUS9468</name>
</gene>
<keyword evidence="1" id="KW-0479">Metal-binding</keyword>